<keyword evidence="2" id="KW-1185">Reference proteome</keyword>
<dbReference type="Proteomes" id="UP000515472">
    <property type="component" value="Chromosome"/>
</dbReference>
<proteinExistence type="predicted"/>
<dbReference type="EMBL" id="AP023213">
    <property type="protein sequence ID" value="BCO11174.1"/>
    <property type="molecule type" value="Genomic_DNA"/>
</dbReference>
<protein>
    <submittedName>
        <fullName evidence="1">Uncharacterized protein</fullName>
    </submittedName>
</protein>
<reference evidence="1 2" key="1">
    <citation type="submission" date="2020-06" db="EMBL/GenBank/DDBJ databases">
        <title>Interaction of electrochemicaly active bacteria, Geobacter bremensis R4 on different carbon anode.</title>
        <authorList>
            <person name="Meng L."/>
            <person name="Yoshida N."/>
        </authorList>
    </citation>
    <scope>NUCLEOTIDE SEQUENCE [LARGE SCALE GENOMIC DNA]</scope>
    <source>
        <strain evidence="1 2">R4</strain>
    </source>
</reference>
<dbReference type="AlphaFoldDB" id="A0A7R7IYG9"/>
<name>A0A7R7IYG9_9BACT</name>
<evidence type="ECO:0000313" key="1">
    <source>
        <dbReference type="EMBL" id="BCO11174.1"/>
    </source>
</evidence>
<organism evidence="1 2">
    <name type="scientific">Citrifermentans bremense</name>
    <dbReference type="NCBI Taxonomy" id="60035"/>
    <lineage>
        <taxon>Bacteria</taxon>
        <taxon>Pseudomonadati</taxon>
        <taxon>Thermodesulfobacteriota</taxon>
        <taxon>Desulfuromonadia</taxon>
        <taxon>Geobacterales</taxon>
        <taxon>Geobacteraceae</taxon>
        <taxon>Citrifermentans</taxon>
    </lineage>
</organism>
<gene>
    <name evidence="1" type="ORF">GEOBRER4_n0469</name>
</gene>
<sequence>MILLQSSGGEKLRVRKLLSTPALPIPSESLSLVSSASCARLVK</sequence>
<accession>A0A7R7IYG9</accession>
<evidence type="ECO:0000313" key="2">
    <source>
        <dbReference type="Proteomes" id="UP000515472"/>
    </source>
</evidence>